<comment type="caution">
    <text evidence="1">The sequence shown here is derived from an EMBL/GenBank/DDBJ whole genome shotgun (WGS) entry which is preliminary data.</text>
</comment>
<keyword evidence="2" id="KW-1185">Reference proteome</keyword>
<reference evidence="1 2" key="1">
    <citation type="journal article" date="2014" name="Genome Announc.">
        <title>Draft Genome Sequence of Brevibacillus panacihumi Strain W25, a Halotolerant Hydrocarbon-Degrading Bacterium.</title>
        <authorList>
            <person name="Wang X."/>
            <person name="Jin D."/>
            <person name="Zhou L."/>
            <person name="Wu L."/>
            <person name="An W."/>
            <person name="Chen Y."/>
            <person name="Zhao L."/>
        </authorList>
    </citation>
    <scope>NUCLEOTIDE SEQUENCE [LARGE SCALE GENOMIC DNA]</scope>
    <source>
        <strain evidence="1 2">W25</strain>
    </source>
</reference>
<sequence length="129" mass="14990">MWEVIVKVAGEGGGNCLYGLKLLNGSWVYSASRDERILAEVLDEVEWAGLMDSLYSRSNIIRDWNHVATLLGRSFFLLSPRVVHSEFNEKIWAMVSVNNEISYHRLRSWAELCFPEKDEMERRLLQINN</sequence>
<dbReference type="Proteomes" id="UP000017973">
    <property type="component" value="Unassembled WGS sequence"/>
</dbReference>
<dbReference type="HOGENOM" id="CLU_1944613_0_0_9"/>
<proteinExistence type="predicted"/>
<dbReference type="STRING" id="1408254.T458_06260"/>
<dbReference type="EMBL" id="AYJU01000003">
    <property type="protein sequence ID" value="EST55663.1"/>
    <property type="molecule type" value="Genomic_DNA"/>
</dbReference>
<accession>V6MJP9</accession>
<dbReference type="RefSeq" id="WP_023555290.1">
    <property type="nucleotide sequence ID" value="NZ_KI629787.1"/>
</dbReference>
<evidence type="ECO:0000313" key="2">
    <source>
        <dbReference type="Proteomes" id="UP000017973"/>
    </source>
</evidence>
<dbReference type="AlphaFoldDB" id="V6MJP9"/>
<name>V6MJP9_9BACL</name>
<evidence type="ECO:0000313" key="1">
    <source>
        <dbReference type="EMBL" id="EST55663.1"/>
    </source>
</evidence>
<gene>
    <name evidence="1" type="ORF">T458_06260</name>
</gene>
<organism evidence="1 2">
    <name type="scientific">Brevibacillus panacihumi W25</name>
    <dbReference type="NCBI Taxonomy" id="1408254"/>
    <lineage>
        <taxon>Bacteria</taxon>
        <taxon>Bacillati</taxon>
        <taxon>Bacillota</taxon>
        <taxon>Bacilli</taxon>
        <taxon>Bacillales</taxon>
        <taxon>Paenibacillaceae</taxon>
        <taxon>Brevibacillus</taxon>
    </lineage>
</organism>
<protein>
    <submittedName>
        <fullName evidence="1">Uncharacterized protein</fullName>
    </submittedName>
</protein>